<feature type="binding site" evidence="6">
    <location>
        <position position="330"/>
    </location>
    <ligand>
        <name>Zn(2+)</name>
        <dbReference type="ChEBI" id="CHEBI:29105"/>
    </ligand>
</feature>
<comment type="subcellular location">
    <subcellularLocation>
        <location evidence="6">Cell membrane</location>
        <topology evidence="6">Peripheral membrane protein</topology>
    </subcellularLocation>
</comment>
<keyword evidence="5 6" id="KW-0472">Membrane</keyword>
<accession>A0A432Z4C2</accession>
<dbReference type="RefSeq" id="WP_026860978.1">
    <property type="nucleotide sequence ID" value="NZ_PIQE01000002.1"/>
</dbReference>
<keyword evidence="4 6" id="KW-0862">Zinc</keyword>
<dbReference type="STRING" id="1122124.GCA_000423165_02285"/>
<dbReference type="Proteomes" id="UP000287022">
    <property type="component" value="Unassembled WGS sequence"/>
</dbReference>
<evidence type="ECO:0000256" key="6">
    <source>
        <dbReference type="HAMAP-Rule" id="MF_01871"/>
    </source>
</evidence>
<dbReference type="GO" id="GO:0005886">
    <property type="term" value="C:plasma membrane"/>
    <property type="evidence" value="ECO:0007669"/>
    <property type="project" value="UniProtKB-SubCell"/>
</dbReference>
<comment type="function">
    <text evidence="6">Part of an energy-coupled inorganic carbon pump.</text>
</comment>
<feature type="binding site" evidence="6">
    <location>
        <position position="332"/>
    </location>
    <ligand>
        <name>Zn(2+)</name>
        <dbReference type="ChEBI" id="CHEBI:29105"/>
    </ligand>
</feature>
<dbReference type="InterPro" id="IPR018752">
    <property type="entry name" value="DabA"/>
</dbReference>
<name>A0A432Z4C2_9GAMM</name>
<evidence type="ECO:0000256" key="5">
    <source>
        <dbReference type="ARBA" id="ARBA00023136"/>
    </source>
</evidence>
<gene>
    <name evidence="6" type="primary">dabA</name>
    <name evidence="7" type="ORF">CWI80_09125</name>
</gene>
<dbReference type="GO" id="GO:0008270">
    <property type="term" value="F:zinc ion binding"/>
    <property type="evidence" value="ECO:0007669"/>
    <property type="project" value="UniProtKB-UniRule"/>
</dbReference>
<dbReference type="EMBL" id="PIQE01000002">
    <property type="protein sequence ID" value="RUO72693.1"/>
    <property type="molecule type" value="Genomic_DNA"/>
</dbReference>
<comment type="cofactor">
    <cofactor evidence="6">
        <name>Zn(2+)</name>
        <dbReference type="ChEBI" id="CHEBI:29105"/>
    </cofactor>
</comment>
<evidence type="ECO:0000256" key="4">
    <source>
        <dbReference type="ARBA" id="ARBA00022833"/>
    </source>
</evidence>
<dbReference type="HAMAP" id="MF_01871">
    <property type="entry name" value="DabA"/>
    <property type="match status" value="1"/>
</dbReference>
<evidence type="ECO:0000313" key="7">
    <source>
        <dbReference type="EMBL" id="RUO72693.1"/>
    </source>
</evidence>
<keyword evidence="1 6" id="KW-0813">Transport</keyword>
<feature type="binding site" evidence="6">
    <location>
        <position position="494"/>
    </location>
    <ligand>
        <name>Zn(2+)</name>
        <dbReference type="ChEBI" id="CHEBI:29105"/>
    </ligand>
</feature>
<dbReference type="AlphaFoldDB" id="A0A432Z4C2"/>
<evidence type="ECO:0000256" key="1">
    <source>
        <dbReference type="ARBA" id="ARBA00022448"/>
    </source>
</evidence>
<sequence>MTMLKLQQQVTQQVAPVWPLARSIAVNPWWQQHQQPIADVAARQWARKNVRMLMPPSYYKECWLSSIQEHHLRTAAALEQVPMSVAELLNALSHANASEQRCEPALPSVASLLDATSASAKQLPWATEIVQQISQFCALWVNYPEQFDARSREDAMYLAWRDIVRHDRGIALVVGDTQVRRLLAQLPRTSEELWQQVIAAVALPDVAQQQAWLERILHDVYGWASIFAQRRWERQGASGAHENDALNQLLTIRLAWEWVCWQRATSCQQQALRECYARLPELEADAQQSHAPLWVWQRALELSYQQQLQHKLQTALASPTPPATLQAVFCIDVRSEPIRRALEAQSEQVQTFGFAGFFGLPLNYCVSDGLQKPQVPGLLSAQFSVQQAADATAHARRRRSWRAASWHRSLESPAGAYGWVEMSGLAKVWKLLERSFFPKPQLRIGSEVIRESAWQIRHHDQPLSVAQQANLAANALKGMGLTREFAPAVVLVGHSACVTNNPHAASLDCGACGGQSGEVNARVLAQLFNDHQVRTHLAHEYGIHIPEQTVFYAALHDTTQQQLRLLSASQAPAMVAAYFTKASSLAQQEQRTRLVDRPQALNALSRRAANWAELRPEWGLARNAAMIIGPRAATRKSHFDGRTFLHSYDAAQDPDAGLLRQLLTAPMVVAHWINMQYYGSMTAPETFGSGNKMLHNVVADGVGVFEGNGGDLRIGLAKQSLHDGQQWYHQPLRLTVVVAAPIEALELVLASEKVVRDLVEQHWLHLWQWQPATGALKQRCDGRWHELSEALFDAVDIS</sequence>
<dbReference type="PANTHER" id="PTHR38344">
    <property type="entry name" value="UPF0753 PROTEIN AQ_863"/>
    <property type="match status" value="1"/>
</dbReference>
<evidence type="ECO:0000256" key="2">
    <source>
        <dbReference type="ARBA" id="ARBA00022475"/>
    </source>
</evidence>
<keyword evidence="3 6" id="KW-0479">Metal-binding</keyword>
<comment type="similarity">
    <text evidence="6">Belongs to the inorganic carbon transporter (TC 9.A.2) DabA family.</text>
</comment>
<organism evidence="7 8">
    <name type="scientific">Pseudidiomarina sediminum</name>
    <dbReference type="NCBI Taxonomy" id="431675"/>
    <lineage>
        <taxon>Bacteria</taxon>
        <taxon>Pseudomonadati</taxon>
        <taxon>Pseudomonadota</taxon>
        <taxon>Gammaproteobacteria</taxon>
        <taxon>Alteromonadales</taxon>
        <taxon>Idiomarinaceae</taxon>
        <taxon>Pseudidiomarina</taxon>
    </lineage>
</organism>
<evidence type="ECO:0000256" key="3">
    <source>
        <dbReference type="ARBA" id="ARBA00022723"/>
    </source>
</evidence>
<evidence type="ECO:0000313" key="8">
    <source>
        <dbReference type="Proteomes" id="UP000287022"/>
    </source>
</evidence>
<dbReference type="Pfam" id="PF10070">
    <property type="entry name" value="DabA"/>
    <property type="match status" value="1"/>
</dbReference>
<dbReference type="PANTHER" id="PTHR38344:SF1">
    <property type="entry name" value="INORGANIC CARBON TRANSPORTER SUBUNIT DABA-RELATED"/>
    <property type="match status" value="1"/>
</dbReference>
<comment type="caution">
    <text evidence="7">The sequence shown here is derived from an EMBL/GenBank/DDBJ whole genome shotgun (WGS) entry which is preliminary data.</text>
</comment>
<proteinExistence type="inferred from homology"/>
<keyword evidence="8" id="KW-1185">Reference proteome</keyword>
<feature type="binding site" evidence="6">
    <location>
        <position position="509"/>
    </location>
    <ligand>
        <name>Zn(2+)</name>
        <dbReference type="ChEBI" id="CHEBI:29105"/>
    </ligand>
</feature>
<keyword evidence="2 6" id="KW-1003">Cell membrane</keyword>
<protein>
    <recommendedName>
        <fullName evidence="6">Probable inorganic carbon transporter subunit DabA</fullName>
    </recommendedName>
</protein>
<reference evidence="8" key="1">
    <citation type="journal article" date="2018" name="Front. Microbiol.">
        <title>Genome-Based Analysis Reveals the Taxonomy and Diversity of the Family Idiomarinaceae.</title>
        <authorList>
            <person name="Liu Y."/>
            <person name="Lai Q."/>
            <person name="Shao Z."/>
        </authorList>
    </citation>
    <scope>NUCLEOTIDE SEQUENCE [LARGE SCALE GENOMIC DNA]</scope>
    <source>
        <strain evidence="8">c121</strain>
    </source>
</reference>
<comment type="subunit">
    <text evidence="6">Forms a complex with DabB.</text>
</comment>